<protein>
    <submittedName>
        <fullName evidence="2">Uncharacterized protein</fullName>
    </submittedName>
</protein>
<feature type="compositionally biased region" description="Basic residues" evidence="1">
    <location>
        <begin position="89"/>
        <end position="98"/>
    </location>
</feature>
<proteinExistence type="predicted"/>
<comment type="caution">
    <text evidence="2">The sequence shown here is derived from an EMBL/GenBank/DDBJ whole genome shotgun (WGS) entry which is preliminary data.</text>
</comment>
<sequence length="306" mass="33064">MFNAAAPEFHPSAPQTPDPQSPSKISNDSGHAAELKRRRQPAANRQHPKTDDSQSSAENSQYRSPARPNQSQSHDRQSGAPSDVPQQRQHQKSHHKTPLRTDSTPNQSSPSSHPKFPRIPVATSHKDQHSSVSKSKSSDHPKSKRYSTGSSAASSSQPLPPHQHEFGEDTMVASKFITIADPIDPVLIIHGSNGTTTLANGCDVYVDWVERSLKAFDQVVLIGIDQALANVVAIVNILEQSGLGGHHDLETFTVEEPKGTYKSCIQFKLHRGPALENEVAQKRNLQKALSRGVGSSGSGPVAMAGK</sequence>
<dbReference type="SUPFAM" id="SSF82704">
    <property type="entry name" value="AlbA-like"/>
    <property type="match status" value="1"/>
</dbReference>
<accession>A0A433QLJ8</accession>
<dbReference type="Proteomes" id="UP000274822">
    <property type="component" value="Unassembled WGS sequence"/>
</dbReference>
<organism evidence="2 3">
    <name type="scientific">Jimgerdemannia flammicorona</name>
    <dbReference type="NCBI Taxonomy" id="994334"/>
    <lineage>
        <taxon>Eukaryota</taxon>
        <taxon>Fungi</taxon>
        <taxon>Fungi incertae sedis</taxon>
        <taxon>Mucoromycota</taxon>
        <taxon>Mucoromycotina</taxon>
        <taxon>Endogonomycetes</taxon>
        <taxon>Endogonales</taxon>
        <taxon>Endogonaceae</taxon>
        <taxon>Jimgerdemannia</taxon>
    </lineage>
</organism>
<dbReference type="InterPro" id="IPR036882">
    <property type="entry name" value="Alba-like_dom_sf"/>
</dbReference>
<reference evidence="2 3" key="1">
    <citation type="journal article" date="2018" name="New Phytol.">
        <title>Phylogenomics of Endogonaceae and evolution of mycorrhizas within Mucoromycota.</title>
        <authorList>
            <person name="Chang Y."/>
            <person name="Desiro A."/>
            <person name="Na H."/>
            <person name="Sandor L."/>
            <person name="Lipzen A."/>
            <person name="Clum A."/>
            <person name="Barry K."/>
            <person name="Grigoriev I.V."/>
            <person name="Martin F.M."/>
            <person name="Stajich J.E."/>
            <person name="Smith M.E."/>
            <person name="Bonito G."/>
            <person name="Spatafora J.W."/>
        </authorList>
    </citation>
    <scope>NUCLEOTIDE SEQUENCE [LARGE SCALE GENOMIC DNA]</scope>
    <source>
        <strain evidence="2 3">AD002</strain>
    </source>
</reference>
<dbReference type="EMBL" id="RBNJ01003679">
    <property type="protein sequence ID" value="RUS30647.1"/>
    <property type="molecule type" value="Genomic_DNA"/>
</dbReference>
<gene>
    <name evidence="2" type="ORF">BC938DRAFT_479113</name>
</gene>
<dbReference type="AlphaFoldDB" id="A0A433QLJ8"/>
<feature type="region of interest" description="Disordered" evidence="1">
    <location>
        <begin position="1"/>
        <end position="165"/>
    </location>
</feature>
<evidence type="ECO:0000313" key="2">
    <source>
        <dbReference type="EMBL" id="RUS30647.1"/>
    </source>
</evidence>
<keyword evidence="3" id="KW-1185">Reference proteome</keyword>
<evidence type="ECO:0000256" key="1">
    <source>
        <dbReference type="SAM" id="MobiDB-lite"/>
    </source>
</evidence>
<feature type="compositionally biased region" description="Polar residues" evidence="1">
    <location>
        <begin position="100"/>
        <end position="112"/>
    </location>
</feature>
<evidence type="ECO:0000313" key="3">
    <source>
        <dbReference type="Proteomes" id="UP000274822"/>
    </source>
</evidence>
<dbReference type="GO" id="GO:0003676">
    <property type="term" value="F:nucleic acid binding"/>
    <property type="evidence" value="ECO:0007669"/>
    <property type="project" value="InterPro"/>
</dbReference>
<dbReference type="Gene3D" id="3.30.110.20">
    <property type="entry name" value="Alba-like domain"/>
    <property type="match status" value="1"/>
</dbReference>
<name>A0A433QLJ8_9FUNG</name>
<feature type="compositionally biased region" description="Polar residues" evidence="1">
    <location>
        <begin position="53"/>
        <end position="72"/>
    </location>
</feature>